<feature type="compositionally biased region" description="Basic and acidic residues" evidence="7">
    <location>
        <begin position="495"/>
        <end position="511"/>
    </location>
</feature>
<dbReference type="InterPro" id="IPR000959">
    <property type="entry name" value="POLO_box_dom"/>
</dbReference>
<feature type="domain" description="POLO box" evidence="9">
    <location>
        <begin position="587"/>
        <end position="688"/>
    </location>
</feature>
<proteinExistence type="predicted"/>
<evidence type="ECO:0000256" key="5">
    <source>
        <dbReference type="ARBA" id="ARBA00022777"/>
    </source>
</evidence>
<keyword evidence="11" id="KW-1185">Reference proteome</keyword>
<feature type="compositionally biased region" description="Basic and acidic residues" evidence="7">
    <location>
        <begin position="473"/>
        <end position="488"/>
    </location>
</feature>
<keyword evidence="2 10" id="KW-0808">Transferase</keyword>
<evidence type="ECO:0000256" key="7">
    <source>
        <dbReference type="SAM" id="MobiDB-lite"/>
    </source>
</evidence>
<dbReference type="Gene3D" id="3.30.1120.30">
    <property type="entry name" value="POLO box domain"/>
    <property type="match status" value="2"/>
</dbReference>
<accession>A0ABR3GKM3</accession>
<dbReference type="InterPro" id="IPR008271">
    <property type="entry name" value="Ser/Thr_kinase_AS"/>
</dbReference>
<dbReference type="PANTHER" id="PTHR24345">
    <property type="entry name" value="SERINE/THREONINE-PROTEIN KINASE PLK"/>
    <property type="match status" value="1"/>
</dbReference>
<evidence type="ECO:0000256" key="1">
    <source>
        <dbReference type="ARBA" id="ARBA00022527"/>
    </source>
</evidence>
<dbReference type="PROSITE" id="PS50078">
    <property type="entry name" value="POLO_BOX"/>
    <property type="match status" value="2"/>
</dbReference>
<keyword evidence="5 10" id="KW-0418">Kinase</keyword>
<evidence type="ECO:0000259" key="8">
    <source>
        <dbReference type="PROSITE" id="PS50011"/>
    </source>
</evidence>
<dbReference type="Pfam" id="PF00659">
    <property type="entry name" value="POLO_box"/>
    <property type="match status" value="2"/>
</dbReference>
<dbReference type="SUPFAM" id="SSF56112">
    <property type="entry name" value="Protein kinase-like (PK-like)"/>
    <property type="match status" value="1"/>
</dbReference>
<dbReference type="EC" id="2.7.11.21" evidence="10"/>
<name>A0ABR3GKM3_9PEZI</name>
<gene>
    <name evidence="10" type="primary">CDC5</name>
    <name evidence="10" type="ORF">Q9L58_004702</name>
</gene>
<dbReference type="InterPro" id="IPR033695">
    <property type="entry name" value="POLO_box_2"/>
</dbReference>
<feature type="domain" description="Protein kinase" evidence="8">
    <location>
        <begin position="1"/>
        <end position="219"/>
    </location>
</feature>
<evidence type="ECO:0000256" key="3">
    <source>
        <dbReference type="ARBA" id="ARBA00022737"/>
    </source>
</evidence>
<dbReference type="Proteomes" id="UP001447188">
    <property type="component" value="Unassembled WGS sequence"/>
</dbReference>
<dbReference type="EMBL" id="JBBBZM010000052">
    <property type="protein sequence ID" value="KAL0636355.1"/>
    <property type="molecule type" value="Genomic_DNA"/>
</dbReference>
<sequence>MKAKFFGEIQVHKTMIHPNIVKFVECFEDPDNIYMILELCPNKSLMDMLRARKRFTEPEARFFLLQLLGALKYMHGKKVIHRDLKLGNIFLDEDMNIKLGDFGLAALLVDENDRKRTICGTPNYIAPEVLFGGGKEGQGHSFEVDLWGVGVIMYAMLVGKPPFQANDVDSIYKKIRHNTFAWPEEVPVSSAAKSLVNSILEHDPEARPSLDDVANHRFFKSGFFPRSIPSSAAKQEPVWRGTTGQGVGALTTNREDWIKNYEDVAKICGIGNMSGGRYSPVGDHPGETVDLLTLPPSRPGSSASEVDKIIQDRKAERMEDEKKKQTQDKAYILPETLSPRDGHARMRGVGVLKKVPSLLGPSRGGLLGTGSIPARISAIKAMDEVDEEEEEVTDEEEPAPPPPPPRSLQQQPIRRSTAIAAAATATATTTAAAKSVFPPRRGLARSHAAEMRAVCAGLDVDKPTREPPVMALPRRETRQTAPEARPDRPASSAEFRGRETKLPQDNTRESPSENGGPVIPFTPSLSSKIGNPIPSTTNSAIIASLQPYIHNFNAFTTSKLHTLPPQPPATVEAIRAFKRGEKNSSIFITKWVDYTNKYGVAYILTDSTCVAMFNDNTSLVVDSVGGQRVEFITQSTVDQPSGRRSQKQEVTYRRFSTSMGVMNQKKKTSKGLSSKVTMWKRFGNYMKTNLGTDAEWSFVREAEHSEQTDQDPEGGMVFVTHYARLRRCAMFRFSNGGFQLNFIDHSKLIVSSSGRTVRMITKHHRFLVMSLEEAHREVFVVRNPLVLEFGLREKLAYLSEIFTSWTNTGKFPRDYDVIEGKPLIVLGEA</sequence>
<feature type="compositionally biased region" description="Acidic residues" evidence="7">
    <location>
        <begin position="384"/>
        <end position="398"/>
    </location>
</feature>
<keyword evidence="6" id="KW-0067">ATP-binding</keyword>
<organism evidence="10 11">
    <name type="scientific">Discina gigas</name>
    <dbReference type="NCBI Taxonomy" id="1032678"/>
    <lineage>
        <taxon>Eukaryota</taxon>
        <taxon>Fungi</taxon>
        <taxon>Dikarya</taxon>
        <taxon>Ascomycota</taxon>
        <taxon>Pezizomycotina</taxon>
        <taxon>Pezizomycetes</taxon>
        <taxon>Pezizales</taxon>
        <taxon>Discinaceae</taxon>
        <taxon>Discina</taxon>
    </lineage>
</organism>
<dbReference type="InterPro" id="IPR011009">
    <property type="entry name" value="Kinase-like_dom_sf"/>
</dbReference>
<dbReference type="CDD" id="cd13118">
    <property type="entry name" value="POLO_box_1"/>
    <property type="match status" value="1"/>
</dbReference>
<feature type="region of interest" description="Disordered" evidence="7">
    <location>
        <begin position="382"/>
        <end position="416"/>
    </location>
</feature>
<dbReference type="InterPro" id="IPR000719">
    <property type="entry name" value="Prot_kinase_dom"/>
</dbReference>
<dbReference type="Pfam" id="PF00069">
    <property type="entry name" value="Pkinase"/>
    <property type="match status" value="1"/>
</dbReference>
<evidence type="ECO:0000256" key="6">
    <source>
        <dbReference type="ARBA" id="ARBA00022840"/>
    </source>
</evidence>
<evidence type="ECO:0000256" key="4">
    <source>
        <dbReference type="ARBA" id="ARBA00022741"/>
    </source>
</evidence>
<keyword evidence="4" id="KW-0547">Nucleotide-binding</keyword>
<evidence type="ECO:0000313" key="11">
    <source>
        <dbReference type="Proteomes" id="UP001447188"/>
    </source>
</evidence>
<comment type="caution">
    <text evidence="10">The sequence shown here is derived from an EMBL/GenBank/DDBJ whole genome shotgun (WGS) entry which is preliminary data.</text>
</comment>
<dbReference type="PROSITE" id="PS00108">
    <property type="entry name" value="PROTEIN_KINASE_ST"/>
    <property type="match status" value="1"/>
</dbReference>
<dbReference type="CDD" id="cd13117">
    <property type="entry name" value="POLO_box_2"/>
    <property type="match status" value="1"/>
</dbReference>
<protein>
    <submittedName>
        <fullName evidence="10">Cell cycle serine/threonine-protein kinase cdc5/MSD2</fullName>
        <ecNumber evidence="10">2.7.11.21</ecNumber>
    </submittedName>
</protein>
<feature type="region of interest" description="Disordered" evidence="7">
    <location>
        <begin position="459"/>
        <end position="525"/>
    </location>
</feature>
<dbReference type="InterPro" id="IPR036947">
    <property type="entry name" value="POLO_box_dom_sf"/>
</dbReference>
<dbReference type="Gene3D" id="1.10.510.10">
    <property type="entry name" value="Transferase(Phosphotransferase) domain 1"/>
    <property type="match status" value="1"/>
</dbReference>
<dbReference type="SMART" id="SM00220">
    <property type="entry name" value="S_TKc"/>
    <property type="match status" value="1"/>
</dbReference>
<evidence type="ECO:0000313" key="10">
    <source>
        <dbReference type="EMBL" id="KAL0636355.1"/>
    </source>
</evidence>
<dbReference type="PANTHER" id="PTHR24345:SF0">
    <property type="entry name" value="CELL CYCLE SERINE_THREONINE-PROTEIN KINASE CDC5_MSD2"/>
    <property type="match status" value="1"/>
</dbReference>
<feature type="domain" description="POLO box" evidence="9">
    <location>
        <begin position="718"/>
        <end position="807"/>
    </location>
</feature>
<evidence type="ECO:0000259" key="9">
    <source>
        <dbReference type="PROSITE" id="PS50078"/>
    </source>
</evidence>
<dbReference type="PROSITE" id="PS50011">
    <property type="entry name" value="PROTEIN_KINASE_DOM"/>
    <property type="match status" value="1"/>
</dbReference>
<evidence type="ECO:0000256" key="2">
    <source>
        <dbReference type="ARBA" id="ARBA00022679"/>
    </source>
</evidence>
<dbReference type="InterPro" id="IPR033701">
    <property type="entry name" value="POLO_box_1"/>
</dbReference>
<dbReference type="SUPFAM" id="SSF82615">
    <property type="entry name" value="Polo-box domain"/>
    <property type="match status" value="2"/>
</dbReference>
<reference evidence="10 11" key="1">
    <citation type="submission" date="2024-02" db="EMBL/GenBank/DDBJ databases">
        <title>Discinaceae phylogenomics.</title>
        <authorList>
            <person name="Dirks A.C."/>
            <person name="James T.Y."/>
        </authorList>
    </citation>
    <scope>NUCLEOTIDE SEQUENCE [LARGE SCALE GENOMIC DNA]</scope>
    <source>
        <strain evidence="10 11">ACD0624</strain>
    </source>
</reference>
<keyword evidence="3" id="KW-0677">Repeat</keyword>
<dbReference type="GO" id="GO:0016301">
    <property type="term" value="F:kinase activity"/>
    <property type="evidence" value="ECO:0007669"/>
    <property type="project" value="UniProtKB-KW"/>
</dbReference>
<keyword evidence="1" id="KW-0723">Serine/threonine-protein kinase</keyword>